<organism evidence="2 3">
    <name type="scientific">Pyrobaculum aerophilum</name>
    <dbReference type="NCBI Taxonomy" id="13773"/>
    <lineage>
        <taxon>Archaea</taxon>
        <taxon>Thermoproteota</taxon>
        <taxon>Thermoprotei</taxon>
        <taxon>Thermoproteales</taxon>
        <taxon>Thermoproteaceae</taxon>
        <taxon>Pyrobaculum</taxon>
    </lineage>
</organism>
<name>A0A832SRJ8_9CREN</name>
<accession>A0A832SRJ8</accession>
<feature type="transmembrane region" description="Helical" evidence="1">
    <location>
        <begin position="6"/>
        <end position="25"/>
    </location>
</feature>
<proteinExistence type="predicted"/>
<sequence length="176" mass="19046">MGRGHLIAVLVATAYVTIAFINVLLPPADLLERLRAGVYTAYFDWGVVSADGSHAYAEARGYKAAVNLWKIVICDPAGRCTSQQINALALYIQLKAAGALIIEDRGGGCYHVELKPVEIAHRRLAAKADLCLDRSGAPTKINAELHIDGEVVKIGGAPARVERTFLFDQYYAIHGE</sequence>
<comment type="caution">
    <text evidence="2">The sequence shown here is derived from an EMBL/GenBank/DDBJ whole genome shotgun (WGS) entry which is preliminary data.</text>
</comment>
<reference evidence="2" key="1">
    <citation type="journal article" date="2020" name="bioRxiv">
        <title>A rank-normalized archaeal taxonomy based on genome phylogeny resolves widespread incomplete and uneven classifications.</title>
        <authorList>
            <person name="Rinke C."/>
            <person name="Chuvochina M."/>
            <person name="Mussig A.J."/>
            <person name="Chaumeil P.-A."/>
            <person name="Waite D.W."/>
            <person name="Whitman W.B."/>
            <person name="Parks D.H."/>
            <person name="Hugenholtz P."/>
        </authorList>
    </citation>
    <scope>NUCLEOTIDE SEQUENCE</scope>
    <source>
        <strain evidence="2">UBA8839</strain>
    </source>
</reference>
<dbReference type="AlphaFoldDB" id="A0A832SRJ8"/>
<gene>
    <name evidence="2" type="ORF">HA333_05295</name>
</gene>
<dbReference type="OMA" id="WKIVICD"/>
<evidence type="ECO:0000313" key="3">
    <source>
        <dbReference type="Proteomes" id="UP000651120"/>
    </source>
</evidence>
<keyword evidence="1" id="KW-0812">Transmembrane</keyword>
<evidence type="ECO:0000256" key="1">
    <source>
        <dbReference type="SAM" id="Phobius"/>
    </source>
</evidence>
<evidence type="ECO:0000313" key="2">
    <source>
        <dbReference type="EMBL" id="HII46866.1"/>
    </source>
</evidence>
<dbReference type="Proteomes" id="UP000651120">
    <property type="component" value="Unassembled WGS sequence"/>
</dbReference>
<dbReference type="EMBL" id="DUJP01000024">
    <property type="protein sequence ID" value="HII46866.1"/>
    <property type="molecule type" value="Genomic_DNA"/>
</dbReference>
<keyword evidence="1" id="KW-0472">Membrane</keyword>
<protein>
    <submittedName>
        <fullName evidence="2">Uncharacterized protein</fullName>
    </submittedName>
</protein>
<keyword evidence="1" id="KW-1133">Transmembrane helix</keyword>